<name>A0A2N0H6E7_9SPHN</name>
<dbReference type="InterPro" id="IPR011723">
    <property type="entry name" value="Znf/thioredoxin_put"/>
</dbReference>
<dbReference type="AlphaFoldDB" id="A0A2N0H6E7"/>
<dbReference type="Pfam" id="PF13717">
    <property type="entry name" value="Zn_ribbon_4"/>
    <property type="match status" value="1"/>
</dbReference>
<sequence>MIIACPACATRYAVPDSAIGVDGRTVRCAKCRHSWFQDGPALPERAAEAAPLPQPPPPPPPPVEAPAPTATEVAAPEPAPAAAPAPTVAVSVNFDRQQQPPHHGGEPAPPTPQPADEVAGPEQDPPLPPFVYDEEAPPPAWAAPTSGDTAEDDHSSFAHEPPFRPRHNPAKMWSVVAILVGSISLALIGATAWWGLPNWMPFAHPLFAEAQPGLKLDFPAKQQERHQLPDSTWYFQASGAVTNTSQESRSVPPILIVLRDARDRVVYTAEVQSPKRVLAPGESAAINEALVQVPKAAVKAEFGWKPGS</sequence>
<dbReference type="NCBIfam" id="TIGR02098">
    <property type="entry name" value="MJ0042_CXXC"/>
    <property type="match status" value="1"/>
</dbReference>
<feature type="compositionally biased region" description="Pro residues" evidence="1">
    <location>
        <begin position="52"/>
        <end position="65"/>
    </location>
</feature>
<gene>
    <name evidence="4" type="ORF">B0I00_2068</name>
</gene>
<keyword evidence="2" id="KW-1133">Transmembrane helix</keyword>
<dbReference type="EMBL" id="PHUF01000004">
    <property type="protein sequence ID" value="PKB14479.1"/>
    <property type="molecule type" value="Genomic_DNA"/>
</dbReference>
<evidence type="ECO:0000259" key="3">
    <source>
        <dbReference type="Pfam" id="PF13717"/>
    </source>
</evidence>
<feature type="domain" description="Zinc finger/thioredoxin putative" evidence="3">
    <location>
        <begin position="1"/>
        <end position="36"/>
    </location>
</feature>
<keyword evidence="5" id="KW-1185">Reference proteome</keyword>
<feature type="region of interest" description="Disordered" evidence="1">
    <location>
        <begin position="46"/>
        <end position="160"/>
    </location>
</feature>
<comment type="caution">
    <text evidence="4">The sequence shown here is derived from an EMBL/GenBank/DDBJ whole genome shotgun (WGS) entry which is preliminary data.</text>
</comment>
<proteinExistence type="predicted"/>
<evidence type="ECO:0000256" key="2">
    <source>
        <dbReference type="SAM" id="Phobius"/>
    </source>
</evidence>
<evidence type="ECO:0000256" key="1">
    <source>
        <dbReference type="SAM" id="MobiDB-lite"/>
    </source>
</evidence>
<reference evidence="4 5" key="1">
    <citation type="submission" date="2017-11" db="EMBL/GenBank/DDBJ databases">
        <title>Genomic Encyclopedia of Type Strains, Phase III (KMG-III): the genomes of soil and plant-associated and newly described type strains.</title>
        <authorList>
            <person name="Whitman W."/>
        </authorList>
    </citation>
    <scope>NUCLEOTIDE SEQUENCE [LARGE SCALE GENOMIC DNA]</scope>
    <source>
        <strain evidence="4 5">CGMCC 1.12274</strain>
    </source>
</reference>
<dbReference type="Proteomes" id="UP000232587">
    <property type="component" value="Unassembled WGS sequence"/>
</dbReference>
<dbReference type="RefSeq" id="WP_100867316.1">
    <property type="nucleotide sequence ID" value="NZ_PHUF01000004.1"/>
</dbReference>
<feature type="transmembrane region" description="Helical" evidence="2">
    <location>
        <begin position="173"/>
        <end position="196"/>
    </location>
</feature>
<keyword evidence="2" id="KW-0472">Membrane</keyword>
<evidence type="ECO:0000313" key="4">
    <source>
        <dbReference type="EMBL" id="PKB14479.1"/>
    </source>
</evidence>
<protein>
    <submittedName>
        <fullName evidence="4">Putative Zn finger-like uncharacterized protein</fullName>
    </submittedName>
</protein>
<evidence type="ECO:0000313" key="5">
    <source>
        <dbReference type="Proteomes" id="UP000232587"/>
    </source>
</evidence>
<keyword evidence="2" id="KW-0812">Transmembrane</keyword>
<accession>A0A2N0H6E7</accession>
<feature type="compositionally biased region" description="Low complexity" evidence="1">
    <location>
        <begin position="66"/>
        <end position="76"/>
    </location>
</feature>
<organism evidence="4 5">
    <name type="scientific">Novosphingobium kunmingense</name>
    <dbReference type="NCBI Taxonomy" id="1211806"/>
    <lineage>
        <taxon>Bacteria</taxon>
        <taxon>Pseudomonadati</taxon>
        <taxon>Pseudomonadota</taxon>
        <taxon>Alphaproteobacteria</taxon>
        <taxon>Sphingomonadales</taxon>
        <taxon>Sphingomonadaceae</taxon>
        <taxon>Novosphingobium</taxon>
    </lineage>
</organism>
<dbReference type="OrthoDB" id="7159357at2"/>